<keyword evidence="7" id="KW-1185">Reference proteome</keyword>
<protein>
    <submittedName>
        <fullName evidence="6">3-keto-5-aminohexanoate cleavage enzyme</fullName>
    </submittedName>
</protein>
<evidence type="ECO:0000256" key="3">
    <source>
        <dbReference type="ARBA" id="ARBA00022723"/>
    </source>
</evidence>
<evidence type="ECO:0000256" key="2">
    <source>
        <dbReference type="ARBA" id="ARBA00022679"/>
    </source>
</evidence>
<dbReference type="InterPro" id="IPR013785">
    <property type="entry name" value="Aldolase_TIM"/>
</dbReference>
<keyword evidence="3" id="KW-0479">Metal-binding</keyword>
<dbReference type="Pfam" id="PF05853">
    <property type="entry name" value="BKACE"/>
    <property type="match status" value="1"/>
</dbReference>
<evidence type="ECO:0000313" key="7">
    <source>
        <dbReference type="Proteomes" id="UP001055167"/>
    </source>
</evidence>
<feature type="region of interest" description="Disordered" evidence="5">
    <location>
        <begin position="1"/>
        <end position="20"/>
    </location>
</feature>
<sequence length="275" mass="28893">MSVPGPTAIAVTPTGGRRTKVGHPAIPLTPAEHAYAVATCLEAGACMVHLHVRRADGRHLLDPDAYADATSAIRAATRDAVVVQITSEALGLYAPDEQMAVVRAVRPEAVSRALRELAPDAASEKAFGPFREWLRRESVVPRIILYAPDEAVRLAALQASGVVPFDAVPVLYVLGRYTVGQTSTPSDLLPFLAPTQPSASHWMACAFGRHENACVTVAALLGGHLRVGFENNLLNPDGTTARANAELVASAAATVTASGGRPASAAQLRSGWDLR</sequence>
<comment type="cofactor">
    <cofactor evidence="1">
        <name>Zn(2+)</name>
        <dbReference type="ChEBI" id="CHEBI:29105"/>
    </cofactor>
</comment>
<keyword evidence="4" id="KW-0862">Zinc</keyword>
<organism evidence="6 7">
    <name type="scientific">Methylobacterium crusticola</name>
    <dbReference type="NCBI Taxonomy" id="1697972"/>
    <lineage>
        <taxon>Bacteria</taxon>
        <taxon>Pseudomonadati</taxon>
        <taxon>Pseudomonadota</taxon>
        <taxon>Alphaproteobacteria</taxon>
        <taxon>Hyphomicrobiales</taxon>
        <taxon>Methylobacteriaceae</taxon>
        <taxon>Methylobacterium</taxon>
    </lineage>
</organism>
<evidence type="ECO:0000313" key="6">
    <source>
        <dbReference type="EMBL" id="GJD54001.1"/>
    </source>
</evidence>
<dbReference type="Gene3D" id="3.20.20.70">
    <property type="entry name" value="Aldolase class I"/>
    <property type="match status" value="1"/>
</dbReference>
<evidence type="ECO:0000256" key="4">
    <source>
        <dbReference type="ARBA" id="ARBA00022833"/>
    </source>
</evidence>
<name>A0ABQ4R8E8_9HYPH</name>
<comment type="caution">
    <text evidence="6">The sequence shown here is derived from an EMBL/GenBank/DDBJ whole genome shotgun (WGS) entry which is preliminary data.</text>
</comment>
<evidence type="ECO:0000256" key="1">
    <source>
        <dbReference type="ARBA" id="ARBA00001947"/>
    </source>
</evidence>
<evidence type="ECO:0000256" key="5">
    <source>
        <dbReference type="SAM" id="MobiDB-lite"/>
    </source>
</evidence>
<dbReference type="RefSeq" id="WP_128565440.1">
    <property type="nucleotide sequence ID" value="NZ_BPQH01000045.1"/>
</dbReference>
<accession>A0ABQ4R8E8</accession>
<reference evidence="6" key="1">
    <citation type="journal article" date="2021" name="Front. Microbiol.">
        <title>Comprehensive Comparative Genomics and Phenotyping of Methylobacterium Species.</title>
        <authorList>
            <person name="Alessa O."/>
            <person name="Ogura Y."/>
            <person name="Fujitani Y."/>
            <person name="Takami H."/>
            <person name="Hayashi T."/>
            <person name="Sahin N."/>
            <person name="Tani A."/>
        </authorList>
    </citation>
    <scope>NUCLEOTIDE SEQUENCE</scope>
    <source>
        <strain evidence="6">KCTC 52305</strain>
    </source>
</reference>
<proteinExistence type="predicted"/>
<keyword evidence="2" id="KW-0808">Transferase</keyword>
<dbReference type="PANTHER" id="PTHR37418">
    <property type="entry name" value="3-KETO-5-AMINOHEXANOATE CLEAVAGE ENZYME-RELATED"/>
    <property type="match status" value="1"/>
</dbReference>
<reference evidence="6" key="2">
    <citation type="submission" date="2021-08" db="EMBL/GenBank/DDBJ databases">
        <authorList>
            <person name="Tani A."/>
            <person name="Ola A."/>
            <person name="Ogura Y."/>
            <person name="Katsura K."/>
            <person name="Hayashi T."/>
        </authorList>
    </citation>
    <scope>NUCLEOTIDE SEQUENCE</scope>
    <source>
        <strain evidence="6">KCTC 52305</strain>
    </source>
</reference>
<dbReference type="PANTHER" id="PTHR37418:SF2">
    <property type="entry name" value="3-KETO-5-AMINOHEXANOATE CLEAVAGE ENZYME"/>
    <property type="match status" value="1"/>
</dbReference>
<dbReference type="EMBL" id="BPQH01000045">
    <property type="protein sequence ID" value="GJD54001.1"/>
    <property type="molecule type" value="Genomic_DNA"/>
</dbReference>
<dbReference type="Proteomes" id="UP001055167">
    <property type="component" value="Unassembled WGS sequence"/>
</dbReference>
<dbReference type="InterPro" id="IPR008567">
    <property type="entry name" value="BKACE"/>
</dbReference>
<gene>
    <name evidence="6" type="primary">kce_7</name>
    <name evidence="6" type="ORF">OPKNFCMD_6781</name>
</gene>